<keyword evidence="1" id="KW-0812">Transmembrane</keyword>
<dbReference type="InterPro" id="IPR018490">
    <property type="entry name" value="cNMP-bd_dom_sf"/>
</dbReference>
<keyword evidence="1" id="KW-0472">Membrane</keyword>
<dbReference type="Gene3D" id="1.10.287.630">
    <property type="entry name" value="Helix hairpin bin"/>
    <property type="match status" value="1"/>
</dbReference>
<keyword evidence="1" id="KW-1133">Transmembrane helix</keyword>
<dbReference type="AlphaFoldDB" id="A0A1Y2CNG0"/>
<evidence type="ECO:0000259" key="2">
    <source>
        <dbReference type="PROSITE" id="PS50042"/>
    </source>
</evidence>
<evidence type="ECO:0000256" key="1">
    <source>
        <dbReference type="SAM" id="Phobius"/>
    </source>
</evidence>
<dbReference type="PANTHER" id="PTHR45689:SF5">
    <property type="entry name" value="I[[H]] CHANNEL, ISOFORM E"/>
    <property type="match status" value="1"/>
</dbReference>
<feature type="transmembrane region" description="Helical" evidence="1">
    <location>
        <begin position="42"/>
        <end position="62"/>
    </location>
</feature>
<dbReference type="GO" id="GO:0035725">
    <property type="term" value="P:sodium ion transmembrane transport"/>
    <property type="evidence" value="ECO:0007669"/>
    <property type="project" value="TreeGrafter"/>
</dbReference>
<gene>
    <name evidence="3" type="ORF">BCR33DRAFT_36991</name>
</gene>
<dbReference type="Proteomes" id="UP000193642">
    <property type="component" value="Unassembled WGS sequence"/>
</dbReference>
<dbReference type="Gene3D" id="2.60.120.10">
    <property type="entry name" value="Jelly Rolls"/>
    <property type="match status" value="1"/>
</dbReference>
<dbReference type="PRINTS" id="PR00103">
    <property type="entry name" value="CAMPKINASE"/>
</dbReference>
<name>A0A1Y2CNG0_9FUNG</name>
<dbReference type="InterPro" id="IPR051413">
    <property type="entry name" value="K/Na_HCN_channel"/>
</dbReference>
<dbReference type="PROSITE" id="PS00889">
    <property type="entry name" value="CNMP_BINDING_2"/>
    <property type="match status" value="1"/>
</dbReference>
<organism evidence="3 4">
    <name type="scientific">Rhizoclosmatium globosum</name>
    <dbReference type="NCBI Taxonomy" id="329046"/>
    <lineage>
        <taxon>Eukaryota</taxon>
        <taxon>Fungi</taxon>
        <taxon>Fungi incertae sedis</taxon>
        <taxon>Chytridiomycota</taxon>
        <taxon>Chytridiomycota incertae sedis</taxon>
        <taxon>Chytridiomycetes</taxon>
        <taxon>Chytridiales</taxon>
        <taxon>Chytriomycetaceae</taxon>
        <taxon>Rhizoclosmatium</taxon>
    </lineage>
</organism>
<evidence type="ECO:0000313" key="4">
    <source>
        <dbReference type="Proteomes" id="UP000193642"/>
    </source>
</evidence>
<dbReference type="Pfam" id="PF00027">
    <property type="entry name" value="cNMP_binding"/>
    <property type="match status" value="1"/>
</dbReference>
<comment type="caution">
    <text evidence="3">The sequence shown here is derived from an EMBL/GenBank/DDBJ whole genome shotgun (WGS) entry which is preliminary data.</text>
</comment>
<proteinExistence type="predicted"/>
<protein>
    <submittedName>
        <fullName evidence="3">Camp-binding domain-like protein</fullName>
    </submittedName>
</protein>
<dbReference type="OrthoDB" id="2152421at2759"/>
<sequence length="345" mass="38777">MLEELLILLGGINYGLNYALQASVNFTLGHSFKRPQTQIEQAVAILYIVVGAVIYAVFVGYISSAAMSLDTSGRLYQQKMEELVDYVKWKKLSEETKRKLVSYYETKYRGKYFEEDTLLSDMNESLRTEISLHNTRALIEKVPFLKRSEQDGRDEIFFSRIATVLHARYFIPGDLITQQGDSGLDMYFILSGKVNVFVNSVKVVSLYDGSFFGEVALISRVLRTATVQAAMPCVVYRLTYSDFHAVIGEFPDMVKKIAKLATEREKMMHKQREKEGGGPIFIKKANSMSKAGRSQARSVGGIIRQSVTVWGMIMNLHQLYVANVSSSSTGGQVQDRKVCGLSSTR</sequence>
<dbReference type="EMBL" id="MCGO01000011">
    <property type="protein sequence ID" value="ORY48507.1"/>
    <property type="molecule type" value="Genomic_DNA"/>
</dbReference>
<feature type="domain" description="Cyclic nucleotide-binding" evidence="2">
    <location>
        <begin position="160"/>
        <end position="264"/>
    </location>
</feature>
<dbReference type="CDD" id="cd00038">
    <property type="entry name" value="CAP_ED"/>
    <property type="match status" value="1"/>
</dbReference>
<dbReference type="SMART" id="SM00100">
    <property type="entry name" value="cNMP"/>
    <property type="match status" value="1"/>
</dbReference>
<accession>A0A1Y2CNG0</accession>
<dbReference type="InterPro" id="IPR014710">
    <property type="entry name" value="RmlC-like_jellyroll"/>
</dbReference>
<dbReference type="SUPFAM" id="SSF51206">
    <property type="entry name" value="cAMP-binding domain-like"/>
    <property type="match status" value="1"/>
</dbReference>
<dbReference type="GO" id="GO:0098855">
    <property type="term" value="C:HCN channel complex"/>
    <property type="evidence" value="ECO:0007669"/>
    <property type="project" value="TreeGrafter"/>
</dbReference>
<dbReference type="PROSITE" id="PS50042">
    <property type="entry name" value="CNMP_BINDING_3"/>
    <property type="match status" value="1"/>
</dbReference>
<dbReference type="GO" id="GO:0005249">
    <property type="term" value="F:voltage-gated potassium channel activity"/>
    <property type="evidence" value="ECO:0007669"/>
    <property type="project" value="TreeGrafter"/>
</dbReference>
<evidence type="ECO:0000313" key="3">
    <source>
        <dbReference type="EMBL" id="ORY48507.1"/>
    </source>
</evidence>
<dbReference type="PANTHER" id="PTHR45689">
    <property type="entry name" value="I[[H]] CHANNEL, ISOFORM E"/>
    <property type="match status" value="1"/>
</dbReference>
<dbReference type="InterPro" id="IPR018488">
    <property type="entry name" value="cNMP-bd_CS"/>
</dbReference>
<keyword evidence="4" id="KW-1185">Reference proteome</keyword>
<reference evidence="3 4" key="1">
    <citation type="submission" date="2016-07" db="EMBL/GenBank/DDBJ databases">
        <title>Pervasive Adenine N6-methylation of Active Genes in Fungi.</title>
        <authorList>
            <consortium name="DOE Joint Genome Institute"/>
            <person name="Mondo S.J."/>
            <person name="Dannebaum R.O."/>
            <person name="Kuo R.C."/>
            <person name="Labutti K."/>
            <person name="Haridas S."/>
            <person name="Kuo A."/>
            <person name="Salamov A."/>
            <person name="Ahrendt S.R."/>
            <person name="Lipzen A."/>
            <person name="Sullivan W."/>
            <person name="Andreopoulos W.B."/>
            <person name="Clum A."/>
            <person name="Lindquist E."/>
            <person name="Daum C."/>
            <person name="Ramamoorthy G.K."/>
            <person name="Gryganskyi A."/>
            <person name="Culley D."/>
            <person name="Magnuson J.K."/>
            <person name="James T.Y."/>
            <person name="O'Malley M.A."/>
            <person name="Stajich J.E."/>
            <person name="Spatafora J.W."/>
            <person name="Visel A."/>
            <person name="Grigoriev I.V."/>
        </authorList>
    </citation>
    <scope>NUCLEOTIDE SEQUENCE [LARGE SCALE GENOMIC DNA]</scope>
    <source>
        <strain evidence="3 4">JEL800</strain>
    </source>
</reference>
<dbReference type="GO" id="GO:0003254">
    <property type="term" value="P:regulation of membrane depolarization"/>
    <property type="evidence" value="ECO:0007669"/>
    <property type="project" value="TreeGrafter"/>
</dbReference>
<dbReference type="InterPro" id="IPR000595">
    <property type="entry name" value="cNMP-bd_dom"/>
</dbReference>